<sequence>MCSETSPRISFSNDLGQENDTEMEQASRRDTTLLDLNPDFEFRICSSLGRESSPADELFADGMILPVQIQERITTSKQIYRHESPRKASLPPLPCPSTCENLTRDSMRELMVVDSEQFEEKPQSKSFWGFKRSSSLNRDIKRSSSLNRDIKRSLFSLPLLSRSSSTGSVPNAKRKTVKDAHKSNSQKQQSTTTAKSSSSPSSSSVSSFLYSSPQKPPLKKSGSYGKISPVLNVPPPYIYKGTANLFGLGSFLRNGKEKKIKK</sequence>
<dbReference type="AlphaFoldDB" id="A0A835JBY1"/>
<evidence type="ECO:0000313" key="3">
    <source>
        <dbReference type="Proteomes" id="UP000657918"/>
    </source>
</evidence>
<evidence type="ECO:0000313" key="2">
    <source>
        <dbReference type="EMBL" id="KAF9667590.1"/>
    </source>
</evidence>
<accession>A0A835JBY1</accession>
<keyword evidence="3" id="KW-1185">Reference proteome</keyword>
<gene>
    <name evidence="2" type="ORF">SADUNF_Sadunf15G0039400</name>
</gene>
<dbReference type="EMBL" id="JADGMS010000015">
    <property type="protein sequence ID" value="KAF9667590.1"/>
    <property type="molecule type" value="Genomic_DNA"/>
</dbReference>
<organism evidence="2 3">
    <name type="scientific">Salix dunnii</name>
    <dbReference type="NCBI Taxonomy" id="1413687"/>
    <lineage>
        <taxon>Eukaryota</taxon>
        <taxon>Viridiplantae</taxon>
        <taxon>Streptophyta</taxon>
        <taxon>Embryophyta</taxon>
        <taxon>Tracheophyta</taxon>
        <taxon>Spermatophyta</taxon>
        <taxon>Magnoliopsida</taxon>
        <taxon>eudicotyledons</taxon>
        <taxon>Gunneridae</taxon>
        <taxon>Pentapetalae</taxon>
        <taxon>rosids</taxon>
        <taxon>fabids</taxon>
        <taxon>Malpighiales</taxon>
        <taxon>Salicaceae</taxon>
        <taxon>Saliceae</taxon>
        <taxon>Salix</taxon>
    </lineage>
</organism>
<feature type="compositionally biased region" description="Polar residues" evidence="1">
    <location>
        <begin position="1"/>
        <end position="16"/>
    </location>
</feature>
<dbReference type="PANTHER" id="PTHR36757">
    <property type="entry name" value="BNAANNG22500D PROTEIN"/>
    <property type="match status" value="1"/>
</dbReference>
<feature type="region of interest" description="Disordered" evidence="1">
    <location>
        <begin position="163"/>
        <end position="229"/>
    </location>
</feature>
<protein>
    <submittedName>
        <fullName evidence="2">Uncharacterized protein</fullName>
    </submittedName>
</protein>
<feature type="region of interest" description="Disordered" evidence="1">
    <location>
        <begin position="1"/>
        <end position="32"/>
    </location>
</feature>
<dbReference type="Proteomes" id="UP000657918">
    <property type="component" value="Unassembled WGS sequence"/>
</dbReference>
<name>A0A835JBY1_9ROSI</name>
<comment type="caution">
    <text evidence="2">The sequence shown here is derived from an EMBL/GenBank/DDBJ whole genome shotgun (WGS) entry which is preliminary data.</text>
</comment>
<reference evidence="2 3" key="1">
    <citation type="submission" date="2020-10" db="EMBL/GenBank/DDBJ databases">
        <title>Plant Genome Project.</title>
        <authorList>
            <person name="Zhang R.-G."/>
        </authorList>
    </citation>
    <scope>NUCLEOTIDE SEQUENCE [LARGE SCALE GENOMIC DNA]</scope>
    <source>
        <strain evidence="2">FAFU-HL-1</strain>
        <tissue evidence="2">Leaf</tissue>
    </source>
</reference>
<proteinExistence type="predicted"/>
<dbReference type="PANTHER" id="PTHR36757:SF4">
    <property type="entry name" value="DUF4005 DOMAIN-CONTAINING PROTEIN"/>
    <property type="match status" value="1"/>
</dbReference>
<dbReference type="OrthoDB" id="1106808at2759"/>
<evidence type="ECO:0000256" key="1">
    <source>
        <dbReference type="SAM" id="MobiDB-lite"/>
    </source>
</evidence>
<feature type="compositionally biased region" description="Low complexity" evidence="1">
    <location>
        <begin position="183"/>
        <end position="212"/>
    </location>
</feature>